<name>Q5YA76_9CAUD</name>
<accession>Q5YA76</accession>
<dbReference type="Pfam" id="PF17288">
    <property type="entry name" value="Terminase_3C"/>
    <property type="match status" value="1"/>
</dbReference>
<dbReference type="Gene3D" id="3.40.50.300">
    <property type="entry name" value="P-loop containing nucleotide triphosphate hydrolases"/>
    <property type="match status" value="1"/>
</dbReference>
<evidence type="ECO:0000313" key="3">
    <source>
        <dbReference type="EMBL" id="AAU85081.1"/>
    </source>
</evidence>
<dbReference type="EMBL" id="AY616446">
    <property type="protein sequence ID" value="AAU85081.1"/>
    <property type="molecule type" value="Genomic_DNA"/>
</dbReference>
<organism evidence="3 4">
    <name type="scientific">Bacillus phage BCASJ1c</name>
    <dbReference type="NCBI Taxonomy" id="294382"/>
    <lineage>
        <taxon>Viruses</taxon>
        <taxon>Duplodnaviria</taxon>
        <taxon>Heunggongvirae</taxon>
        <taxon>Uroviricota</taxon>
        <taxon>Caudoviricetes</taxon>
        <taxon>Jarrellvirus</taxon>
        <taxon>Jarrellvirus BCAJ1</taxon>
    </lineage>
</organism>
<proteinExistence type="predicted"/>
<dbReference type="Pfam" id="PF04466">
    <property type="entry name" value="Terminase_3"/>
    <property type="match status" value="1"/>
</dbReference>
<dbReference type="InterPro" id="IPR035413">
    <property type="entry name" value="Terminase_L_C"/>
</dbReference>
<dbReference type="InterPro" id="IPR027417">
    <property type="entry name" value="P-loop_NTPase"/>
</dbReference>
<dbReference type="OrthoDB" id="2120at10239"/>
<sequence>MMVKTKKKVMFNVQENINPHFKEVWTSSKPYNILKGGRNSFKSSVIALKLVFMMLLYILKGEKANVVVIRKVGNTIRDSVFNKIQWAIKLFGLTRRFKPTVSPFKITHKRTGSTFYFYGQDDFQKLKSNDIEDIIAVWYEEAAEFASEEEFDQSNVTFMRQKHPLAEFVQFFWSYNPPRNPYHWINEWADKMVGEEDYLVHESSYLDDQLGFVTGQMLKDIERIKNNDHDYYRYIYLGEPVGLGTNVYNMNLFKPLDQLPSDDRVIALFYSVDGGHAHSATACGFYGLTARGKVIRLNTYYYSPAGRVRKKAPSELSKDLHDFVTATAKQEYWKGARIQKRTIDDAEAAIRNQYYADYGQYWLPVGKKKKIDMIDYVHDLLAQGRFYYLTNPYPTGLEHCDSNDIFIEEHKKYQFDEKTLNSDDPKVIKEDDHTVDEFQYFCTANARDLRLKV</sequence>
<feature type="domain" description="Phage terminase large subunit C-terminal" evidence="2">
    <location>
        <begin position="273"/>
        <end position="440"/>
    </location>
</feature>
<evidence type="ECO:0000313" key="4">
    <source>
        <dbReference type="Proteomes" id="UP000001585"/>
    </source>
</evidence>
<dbReference type="Gene3D" id="3.30.420.280">
    <property type="match status" value="1"/>
</dbReference>
<dbReference type="PANTHER" id="PTHR39184">
    <property type="match status" value="1"/>
</dbReference>
<dbReference type="PANTHER" id="PTHR39184:SF1">
    <property type="entry name" value="PBSX PHAGE TERMINASE LARGE SUBUNIT"/>
    <property type="match status" value="1"/>
</dbReference>
<evidence type="ECO:0000259" key="1">
    <source>
        <dbReference type="Pfam" id="PF04466"/>
    </source>
</evidence>
<dbReference type="Proteomes" id="UP000001585">
    <property type="component" value="Segment"/>
</dbReference>
<dbReference type="InterPro" id="IPR006437">
    <property type="entry name" value="Phage_terminase_lsu"/>
</dbReference>
<feature type="domain" description="Phage terminase large subunit N-terminal" evidence="1">
    <location>
        <begin position="30"/>
        <end position="239"/>
    </location>
</feature>
<dbReference type="KEGG" id="vg:3197313"/>
<protein>
    <submittedName>
        <fullName evidence="3">Terminase large subunit</fullName>
    </submittedName>
</protein>
<evidence type="ECO:0000259" key="2">
    <source>
        <dbReference type="Pfam" id="PF17288"/>
    </source>
</evidence>
<dbReference type="NCBIfam" id="TIGR01547">
    <property type="entry name" value="phage_term_2"/>
    <property type="match status" value="1"/>
</dbReference>
<keyword evidence="4" id="KW-1185">Reference proteome</keyword>
<dbReference type="RefSeq" id="YP_164412.1">
    <property type="nucleotide sequence ID" value="NC_006557.1"/>
</dbReference>
<dbReference type="InterPro" id="IPR052380">
    <property type="entry name" value="Viral_DNA_packaging_terminase"/>
</dbReference>
<gene>
    <name evidence="3" type="primary">34</name>
</gene>
<reference evidence="3 4" key="1">
    <citation type="journal article" date="2004" name="Extremophiles">
        <title>The Genome of BCJA1, a Bacteriophage Active Against the Alkaliphilic Bacterium, Bacillus clarkii.</title>
        <authorList>
            <person name="Kropinski A.M."/>
            <person name="Hayward M."/>
            <person name="Agnew D."/>
            <person name="Jarrell K.F."/>
        </authorList>
    </citation>
    <scope>NUCLEOTIDE SEQUENCE [LARGE SCALE GENOMIC DNA]</scope>
</reference>
<dbReference type="InterPro" id="IPR035412">
    <property type="entry name" value="Terminase_L_N"/>
</dbReference>